<dbReference type="Pfam" id="PF00097">
    <property type="entry name" value="zf-C3HC4"/>
    <property type="match status" value="1"/>
</dbReference>
<evidence type="ECO:0000259" key="10">
    <source>
        <dbReference type="PROSITE" id="PS50002"/>
    </source>
</evidence>
<dbReference type="SUPFAM" id="SSF50044">
    <property type="entry name" value="SH3-domain"/>
    <property type="match status" value="2"/>
</dbReference>
<dbReference type="PRINTS" id="PR00499">
    <property type="entry name" value="P67PHOX"/>
</dbReference>
<evidence type="ECO:0000259" key="11">
    <source>
        <dbReference type="PROSITE" id="PS50089"/>
    </source>
</evidence>
<dbReference type="InterPro" id="IPR001452">
    <property type="entry name" value="SH3_domain"/>
</dbReference>
<evidence type="ECO:0000256" key="8">
    <source>
        <dbReference type="PROSITE-ProRule" id="PRU00192"/>
    </source>
</evidence>
<dbReference type="SMART" id="SM00184">
    <property type="entry name" value="RING"/>
    <property type="match status" value="1"/>
</dbReference>
<dbReference type="PROSITE" id="PS50089">
    <property type="entry name" value="ZF_RING_2"/>
    <property type="match status" value="1"/>
</dbReference>
<name>H2ZCX8_CIOSA</name>
<feature type="domain" description="SH3" evidence="10">
    <location>
        <begin position="209"/>
        <end position="272"/>
    </location>
</feature>
<keyword evidence="6" id="KW-0832">Ubl conjugation</keyword>
<dbReference type="PRINTS" id="PR00452">
    <property type="entry name" value="SH3DOMAIN"/>
</dbReference>
<protein>
    <submittedName>
        <fullName evidence="12">Uncharacterized protein</fullName>
    </submittedName>
</protein>
<dbReference type="Gene3D" id="2.30.30.40">
    <property type="entry name" value="SH3 Domains"/>
    <property type="match status" value="2"/>
</dbReference>
<dbReference type="InterPro" id="IPR028502">
    <property type="entry name" value="SH3RF3_RING-HC_Zfn"/>
</dbReference>
<keyword evidence="3" id="KW-0479">Metal-binding</keyword>
<keyword evidence="4 7" id="KW-0863">Zinc-finger</keyword>
<dbReference type="Ensembl" id="ENSCSAVT00000015622.1">
    <property type="protein sequence ID" value="ENSCSAVP00000015444.1"/>
    <property type="gene ID" value="ENSCSAVG00000009064.1"/>
</dbReference>
<dbReference type="InParanoid" id="H2ZCX8"/>
<reference evidence="13" key="1">
    <citation type="submission" date="2003-08" db="EMBL/GenBank/DDBJ databases">
        <authorList>
            <person name="Birren B."/>
            <person name="Nusbaum C."/>
            <person name="Abebe A."/>
            <person name="Abouelleil A."/>
            <person name="Adekoya E."/>
            <person name="Ait-zahra M."/>
            <person name="Allen N."/>
            <person name="Allen T."/>
            <person name="An P."/>
            <person name="Anderson M."/>
            <person name="Anderson S."/>
            <person name="Arachchi H."/>
            <person name="Armbruster J."/>
            <person name="Bachantsang P."/>
            <person name="Baldwin J."/>
            <person name="Barry A."/>
            <person name="Bayul T."/>
            <person name="Blitshsteyn B."/>
            <person name="Bloom T."/>
            <person name="Blye J."/>
            <person name="Boguslavskiy L."/>
            <person name="Borowsky M."/>
            <person name="Boukhgalter B."/>
            <person name="Brunache A."/>
            <person name="Butler J."/>
            <person name="Calixte N."/>
            <person name="Calvo S."/>
            <person name="Camarata J."/>
            <person name="Campo K."/>
            <person name="Chang J."/>
            <person name="Cheshatsang Y."/>
            <person name="Citroen M."/>
            <person name="Collymore A."/>
            <person name="Considine T."/>
            <person name="Cook A."/>
            <person name="Cooke P."/>
            <person name="Corum B."/>
            <person name="Cuomo C."/>
            <person name="David R."/>
            <person name="Dawoe T."/>
            <person name="Degray S."/>
            <person name="Dodge S."/>
            <person name="Dooley K."/>
            <person name="Dorje P."/>
            <person name="Dorjee K."/>
            <person name="Dorris L."/>
            <person name="Duffey N."/>
            <person name="Dupes A."/>
            <person name="Elkins T."/>
            <person name="Engels R."/>
            <person name="Erickson J."/>
            <person name="Farina A."/>
            <person name="Faro S."/>
            <person name="Ferreira P."/>
            <person name="Fischer H."/>
            <person name="Fitzgerald M."/>
            <person name="Foley K."/>
            <person name="Gage D."/>
            <person name="Galagan J."/>
            <person name="Gearin G."/>
            <person name="Gnerre S."/>
            <person name="Gnirke A."/>
            <person name="Goyette A."/>
            <person name="Graham J."/>
            <person name="Grandbois E."/>
            <person name="Gyaltsen K."/>
            <person name="Hafez N."/>
            <person name="Hagopian D."/>
            <person name="Hagos B."/>
            <person name="Hall J."/>
            <person name="Hatcher B."/>
            <person name="Heller A."/>
            <person name="Higgins H."/>
            <person name="Honan T."/>
            <person name="Horn A."/>
            <person name="Houde N."/>
            <person name="Hughes L."/>
            <person name="Hulme W."/>
            <person name="Husby E."/>
            <person name="Iliev I."/>
            <person name="Jaffe D."/>
            <person name="Jones C."/>
            <person name="Kamal M."/>
            <person name="Kamat A."/>
            <person name="Kamvysselis M."/>
            <person name="Karlsson E."/>
            <person name="Kells C."/>
            <person name="Kieu A."/>
            <person name="Kisner P."/>
            <person name="Kodira C."/>
            <person name="Kulbokas E."/>
            <person name="Labutti K."/>
            <person name="Lama D."/>
            <person name="Landers T."/>
            <person name="Leger J."/>
            <person name="Levine S."/>
            <person name="Lewis D."/>
            <person name="Lewis T."/>
            <person name="Lindblad-toh K."/>
            <person name="Liu X."/>
            <person name="Lokyitsang T."/>
            <person name="Lokyitsang Y."/>
            <person name="Lucien O."/>
            <person name="Lui A."/>
            <person name="Ma L.J."/>
            <person name="Mabbitt R."/>
            <person name="Macdonald J."/>
            <person name="Maclean C."/>
            <person name="Major J."/>
            <person name="Manning J."/>
            <person name="Marabella R."/>
            <person name="Maru K."/>
            <person name="Matthews C."/>
            <person name="Mauceli E."/>
            <person name="Mccarthy M."/>
            <person name="Mcdonough S."/>
            <person name="Mcghee T."/>
            <person name="Meldrim J."/>
            <person name="Meneus L."/>
            <person name="Mesirov J."/>
            <person name="Mihalev A."/>
            <person name="Mihova T."/>
            <person name="Mikkelsen T."/>
            <person name="Mlenga V."/>
            <person name="Moru K."/>
            <person name="Mozes J."/>
            <person name="Mulrain L."/>
            <person name="Munson G."/>
            <person name="Naylor J."/>
            <person name="Newes C."/>
            <person name="Nguyen C."/>
            <person name="Nguyen N."/>
            <person name="Nguyen T."/>
            <person name="Nicol R."/>
            <person name="Nielsen C."/>
            <person name="Nizzari M."/>
            <person name="Norbu C."/>
            <person name="Norbu N."/>
            <person name="O'donnell P."/>
            <person name="Okoawo O."/>
            <person name="O'leary S."/>
            <person name="Omotosho B."/>
            <person name="O'neill K."/>
            <person name="Osman S."/>
            <person name="Parker S."/>
            <person name="Perrin D."/>
            <person name="Phunkhang P."/>
            <person name="Piqani B."/>
            <person name="Purcell S."/>
            <person name="Rachupka T."/>
            <person name="Ramasamy U."/>
            <person name="Rameau R."/>
            <person name="Ray V."/>
            <person name="Raymond C."/>
            <person name="Retta R."/>
            <person name="Richardson S."/>
            <person name="Rise C."/>
            <person name="Rodriguez J."/>
            <person name="Rogers J."/>
            <person name="Rogov P."/>
            <person name="Rutman M."/>
            <person name="Schupbach R."/>
            <person name="Seaman C."/>
            <person name="Settipalli S."/>
            <person name="Sharpe T."/>
            <person name="Sheridan J."/>
            <person name="Sherpa N."/>
            <person name="Shi J."/>
            <person name="Smirnov S."/>
            <person name="Smith C."/>
            <person name="Sougnez C."/>
            <person name="Spencer B."/>
            <person name="Stalker J."/>
            <person name="Stange-thomann N."/>
            <person name="Stavropoulos S."/>
            <person name="Stetson K."/>
            <person name="Stone C."/>
            <person name="Stone S."/>
            <person name="Stubbs M."/>
            <person name="Talamas J."/>
            <person name="Tchuinga P."/>
            <person name="Tenzing P."/>
            <person name="Tesfaye S."/>
            <person name="Theodore J."/>
            <person name="Thoulutsang Y."/>
            <person name="Topham K."/>
            <person name="Towey S."/>
            <person name="Tsamla T."/>
            <person name="Tsomo N."/>
            <person name="Vallee D."/>
            <person name="Vassiliev H."/>
            <person name="Venkataraman V."/>
            <person name="Vinson J."/>
            <person name="Vo A."/>
            <person name="Wade C."/>
            <person name="Wang S."/>
            <person name="Wangchuk T."/>
            <person name="Wangdi T."/>
            <person name="Whittaker C."/>
            <person name="Wilkinson J."/>
            <person name="Wu Y."/>
            <person name="Wyman D."/>
            <person name="Yadav S."/>
            <person name="Yang S."/>
            <person name="Yang X."/>
            <person name="Yeager S."/>
            <person name="Yee E."/>
            <person name="Young G."/>
            <person name="Zainoun J."/>
            <person name="Zembeck L."/>
            <person name="Zimmer A."/>
            <person name="Zody M."/>
            <person name="Lander E."/>
        </authorList>
    </citation>
    <scope>NUCLEOTIDE SEQUENCE [LARGE SCALE GENOMIC DNA]</scope>
</reference>
<dbReference type="GO" id="GO:0061630">
    <property type="term" value="F:ubiquitin protein ligase activity"/>
    <property type="evidence" value="ECO:0007669"/>
    <property type="project" value="TreeGrafter"/>
</dbReference>
<evidence type="ECO:0000256" key="5">
    <source>
        <dbReference type="ARBA" id="ARBA00022833"/>
    </source>
</evidence>
<dbReference type="eggNOG" id="KOG2177">
    <property type="taxonomic scope" value="Eukaryota"/>
</dbReference>
<dbReference type="GO" id="GO:0016567">
    <property type="term" value="P:protein ubiquitination"/>
    <property type="evidence" value="ECO:0007669"/>
    <property type="project" value="TreeGrafter"/>
</dbReference>
<feature type="region of interest" description="Disordered" evidence="9">
    <location>
        <begin position="334"/>
        <end position="364"/>
    </location>
</feature>
<dbReference type="Gene3D" id="3.30.40.10">
    <property type="entry name" value="Zinc/RING finger domain, C3HC4 (zinc finger)"/>
    <property type="match status" value="1"/>
</dbReference>
<evidence type="ECO:0000313" key="12">
    <source>
        <dbReference type="Ensembl" id="ENSCSAVP00000015444.1"/>
    </source>
</evidence>
<dbReference type="STRING" id="51511.ENSCSAVP00000015444"/>
<keyword evidence="13" id="KW-1185">Reference proteome</keyword>
<dbReference type="OMA" id="CHADFIS"/>
<dbReference type="SUPFAM" id="SSF57850">
    <property type="entry name" value="RING/U-box"/>
    <property type="match status" value="1"/>
</dbReference>
<dbReference type="GeneTree" id="ENSGT00940000166892"/>
<feature type="domain" description="RING-type" evidence="11">
    <location>
        <begin position="12"/>
        <end position="53"/>
    </location>
</feature>
<dbReference type="InterPro" id="IPR001841">
    <property type="entry name" value="Znf_RING"/>
</dbReference>
<dbReference type="PANTHER" id="PTHR14167">
    <property type="entry name" value="SH3 DOMAIN-CONTAINING"/>
    <property type="match status" value="1"/>
</dbReference>
<comment type="similarity">
    <text evidence="1">Belongs to the SH3RF family.</text>
</comment>
<dbReference type="Pfam" id="PF00018">
    <property type="entry name" value="SH3_1"/>
    <property type="match status" value="1"/>
</dbReference>
<evidence type="ECO:0000256" key="2">
    <source>
        <dbReference type="ARBA" id="ARBA00022443"/>
    </source>
</evidence>
<evidence type="ECO:0000256" key="6">
    <source>
        <dbReference type="ARBA" id="ARBA00022843"/>
    </source>
</evidence>
<keyword evidence="2 8" id="KW-0728">SH3 domain</keyword>
<feature type="domain" description="SH3" evidence="10">
    <location>
        <begin position="147"/>
        <end position="206"/>
    </location>
</feature>
<dbReference type="Pfam" id="PF07653">
    <property type="entry name" value="SH3_2"/>
    <property type="match status" value="1"/>
</dbReference>
<accession>H2ZCX8</accession>
<reference evidence="12" key="2">
    <citation type="submission" date="2025-08" db="UniProtKB">
        <authorList>
            <consortium name="Ensembl"/>
        </authorList>
    </citation>
    <scope>IDENTIFICATION</scope>
</reference>
<dbReference type="FunFam" id="3.30.40.10:FF:000077">
    <property type="entry name" value="E3 ubiquitin-protein ligase SH3RF1 isoform X1"/>
    <property type="match status" value="1"/>
</dbReference>
<dbReference type="PROSITE" id="PS50002">
    <property type="entry name" value="SH3"/>
    <property type="match status" value="2"/>
</dbReference>
<dbReference type="InterPro" id="IPR036028">
    <property type="entry name" value="SH3-like_dom_sf"/>
</dbReference>
<dbReference type="InterPro" id="IPR018957">
    <property type="entry name" value="Znf_C3HC4_RING-type"/>
</dbReference>
<evidence type="ECO:0000256" key="9">
    <source>
        <dbReference type="SAM" id="MobiDB-lite"/>
    </source>
</evidence>
<reference evidence="12" key="3">
    <citation type="submission" date="2025-09" db="UniProtKB">
        <authorList>
            <consortium name="Ensembl"/>
        </authorList>
    </citation>
    <scope>IDENTIFICATION</scope>
</reference>
<dbReference type="InterPro" id="IPR050384">
    <property type="entry name" value="Endophilin_SH3RF"/>
</dbReference>
<keyword evidence="5" id="KW-0862">Zinc</keyword>
<dbReference type="InterPro" id="IPR013083">
    <property type="entry name" value="Znf_RING/FYVE/PHD"/>
</dbReference>
<evidence type="ECO:0000256" key="3">
    <source>
        <dbReference type="ARBA" id="ARBA00022723"/>
    </source>
</evidence>
<dbReference type="GO" id="GO:0008270">
    <property type="term" value="F:zinc ion binding"/>
    <property type="evidence" value="ECO:0007669"/>
    <property type="project" value="UniProtKB-KW"/>
</dbReference>
<evidence type="ECO:0000256" key="1">
    <source>
        <dbReference type="ARBA" id="ARBA00008649"/>
    </source>
</evidence>
<dbReference type="GO" id="GO:0032436">
    <property type="term" value="P:positive regulation of proteasomal ubiquitin-dependent protein catabolic process"/>
    <property type="evidence" value="ECO:0007669"/>
    <property type="project" value="TreeGrafter"/>
</dbReference>
<dbReference type="PANTHER" id="PTHR14167:SF51">
    <property type="entry name" value="RING-TYPE E3 UBIQUITIN TRANSFERASE"/>
    <property type="match status" value="1"/>
</dbReference>
<dbReference type="InterPro" id="IPR017907">
    <property type="entry name" value="Znf_RING_CS"/>
</dbReference>
<dbReference type="SMART" id="SM00326">
    <property type="entry name" value="SH3"/>
    <property type="match status" value="2"/>
</dbReference>
<dbReference type="CDD" id="cd11787">
    <property type="entry name" value="SH3_SH3RF_2"/>
    <property type="match status" value="1"/>
</dbReference>
<evidence type="ECO:0000313" key="13">
    <source>
        <dbReference type="Proteomes" id="UP000007875"/>
    </source>
</evidence>
<evidence type="ECO:0000256" key="7">
    <source>
        <dbReference type="PROSITE-ProRule" id="PRU00175"/>
    </source>
</evidence>
<organism evidence="12 13">
    <name type="scientific">Ciona savignyi</name>
    <name type="common">Pacific transparent sea squirt</name>
    <dbReference type="NCBI Taxonomy" id="51511"/>
    <lineage>
        <taxon>Eukaryota</taxon>
        <taxon>Metazoa</taxon>
        <taxon>Chordata</taxon>
        <taxon>Tunicata</taxon>
        <taxon>Ascidiacea</taxon>
        <taxon>Phlebobranchia</taxon>
        <taxon>Cionidae</taxon>
        <taxon>Ciona</taxon>
    </lineage>
</organism>
<sequence length="417" mass="46011">MNSEFINDLLECSVCLKPLDEQNKVLPCQHTFCKLCLQTIVKSHKELRCPECRVLVKQKVEDLPANILLIRLLDGIKYQQNNKPQATEKPDFRRHSVEGILSSPVPASGGAKDGGSEANLVDLERRPIHERAISEPYSASSLQVSTATRPHAKALFDYESHIPSDLVFKKGDMVALTKRVDDNWFSGECHGRKGVFPANYVEVIQPLASDGPYCYALYDFESSDAEKDRDCLTFSKNEKIIVIRKVDENWVEGMLREKIGIFPLSFVKLSDDARKMFDTLSISDAGAKSPGSKGDADVREKGTMGAAARKIVSNKPGYKSSKKRHSFPTFHAAKASGENLPSSPYRHSMELSASVSGPPPSDSFHLHGTQDQVNPSNQDAINGRKSRNQIVAKSDGQPSIVNNVVATAVVKMPMRVS</sequence>
<proteinExistence type="inferred from homology"/>
<evidence type="ECO:0000256" key="4">
    <source>
        <dbReference type="ARBA" id="ARBA00022771"/>
    </source>
</evidence>
<dbReference type="Proteomes" id="UP000007875">
    <property type="component" value="Unassembled WGS sequence"/>
</dbReference>
<dbReference type="AlphaFoldDB" id="H2ZCX8"/>
<dbReference type="HOGENOM" id="CLU_015769_3_1_1"/>
<dbReference type="CDD" id="cd16750">
    <property type="entry name" value="RING-HC_SH3RF3"/>
    <property type="match status" value="1"/>
</dbReference>
<dbReference type="GO" id="GO:0046330">
    <property type="term" value="P:positive regulation of JNK cascade"/>
    <property type="evidence" value="ECO:0007669"/>
    <property type="project" value="TreeGrafter"/>
</dbReference>
<dbReference type="PROSITE" id="PS00518">
    <property type="entry name" value="ZF_RING_1"/>
    <property type="match status" value="1"/>
</dbReference>